<dbReference type="InterPro" id="IPR016032">
    <property type="entry name" value="Sig_transdc_resp-reg_C-effctor"/>
</dbReference>
<gene>
    <name evidence="5" type="ORF">QWJ41_17510</name>
</gene>
<dbReference type="Gene3D" id="1.10.10.10">
    <property type="entry name" value="Winged helix-like DNA-binding domain superfamily/Winged helix DNA-binding domain"/>
    <property type="match status" value="1"/>
</dbReference>
<dbReference type="PROSITE" id="PS50043">
    <property type="entry name" value="HTH_LUXR_2"/>
    <property type="match status" value="1"/>
</dbReference>
<dbReference type="Proteomes" id="UP001168363">
    <property type="component" value="Unassembled WGS sequence"/>
</dbReference>
<keyword evidence="6" id="KW-1185">Reference proteome</keyword>
<dbReference type="SMART" id="SM00421">
    <property type="entry name" value="HTH_LUXR"/>
    <property type="match status" value="1"/>
</dbReference>
<name>A0ABT8TWQ1_9ACTN</name>
<dbReference type="SUPFAM" id="SSF46894">
    <property type="entry name" value="C-terminal effector domain of the bipartite response regulators"/>
    <property type="match status" value="1"/>
</dbReference>
<dbReference type="RefSeq" id="WP_302709727.1">
    <property type="nucleotide sequence ID" value="NZ_JAULSC010000022.1"/>
</dbReference>
<dbReference type="CDD" id="cd06170">
    <property type="entry name" value="LuxR_C_like"/>
    <property type="match status" value="1"/>
</dbReference>
<evidence type="ECO:0000313" key="6">
    <source>
        <dbReference type="Proteomes" id="UP001168363"/>
    </source>
</evidence>
<dbReference type="Pfam" id="PF00196">
    <property type="entry name" value="GerE"/>
    <property type="match status" value="1"/>
</dbReference>
<dbReference type="EMBL" id="JAULSC010000022">
    <property type="protein sequence ID" value="MDO3397528.1"/>
    <property type="molecule type" value="Genomic_DNA"/>
</dbReference>
<dbReference type="PANTHER" id="PTHR44688">
    <property type="entry name" value="DNA-BINDING TRANSCRIPTIONAL ACTIVATOR DEVR_DOSR"/>
    <property type="match status" value="1"/>
</dbReference>
<feature type="domain" description="HTH luxR-type" evidence="4">
    <location>
        <begin position="155"/>
        <end position="220"/>
    </location>
</feature>
<keyword evidence="2" id="KW-0238">DNA-binding</keyword>
<keyword evidence="1" id="KW-0805">Transcription regulation</keyword>
<dbReference type="InterPro" id="IPR036388">
    <property type="entry name" value="WH-like_DNA-bd_sf"/>
</dbReference>
<evidence type="ECO:0000256" key="1">
    <source>
        <dbReference type="ARBA" id="ARBA00023015"/>
    </source>
</evidence>
<organism evidence="5 6">
    <name type="scientific">Nocardioides cremeus</name>
    <dbReference type="NCBI Taxonomy" id="3058044"/>
    <lineage>
        <taxon>Bacteria</taxon>
        <taxon>Bacillati</taxon>
        <taxon>Actinomycetota</taxon>
        <taxon>Actinomycetes</taxon>
        <taxon>Propionibacteriales</taxon>
        <taxon>Nocardioidaceae</taxon>
        <taxon>Nocardioides</taxon>
    </lineage>
</organism>
<dbReference type="PRINTS" id="PR00038">
    <property type="entry name" value="HTHLUXR"/>
</dbReference>
<reference evidence="5" key="1">
    <citation type="submission" date="2023-06" db="EMBL/GenBank/DDBJ databases">
        <title>Genome sequence of Nocardioides sp. SOB44.</title>
        <authorList>
            <person name="Zhang G."/>
        </authorList>
    </citation>
    <scope>NUCLEOTIDE SEQUENCE</scope>
    <source>
        <strain evidence="5">SOB44</strain>
    </source>
</reference>
<evidence type="ECO:0000256" key="3">
    <source>
        <dbReference type="ARBA" id="ARBA00023163"/>
    </source>
</evidence>
<keyword evidence="3" id="KW-0804">Transcription</keyword>
<dbReference type="PROSITE" id="PS00622">
    <property type="entry name" value="HTH_LUXR_1"/>
    <property type="match status" value="1"/>
</dbReference>
<dbReference type="PANTHER" id="PTHR44688:SF16">
    <property type="entry name" value="DNA-BINDING TRANSCRIPTIONAL ACTIVATOR DEVR_DOSR"/>
    <property type="match status" value="1"/>
</dbReference>
<evidence type="ECO:0000256" key="2">
    <source>
        <dbReference type="ARBA" id="ARBA00023125"/>
    </source>
</evidence>
<evidence type="ECO:0000313" key="5">
    <source>
        <dbReference type="EMBL" id="MDO3397528.1"/>
    </source>
</evidence>
<accession>A0ABT8TWQ1</accession>
<dbReference type="InterPro" id="IPR000792">
    <property type="entry name" value="Tscrpt_reg_LuxR_C"/>
</dbReference>
<proteinExistence type="predicted"/>
<evidence type="ECO:0000259" key="4">
    <source>
        <dbReference type="PROSITE" id="PS50043"/>
    </source>
</evidence>
<comment type="caution">
    <text evidence="5">The sequence shown here is derived from an EMBL/GenBank/DDBJ whole genome shotgun (WGS) entry which is preliminary data.</text>
</comment>
<protein>
    <submittedName>
        <fullName evidence="5">Helix-turn-helix transcriptional regulator</fullName>
    </submittedName>
</protein>
<sequence>MADLLLNPAEQSALATLVAAEPVPGDPMPPLEALDALITLVPADALETVLADQRGRIVADRVGLPLWAPWANDDCAGDCGPFYVGFMHWPLHPAEAAACQTLPGIDAITIGFRVGAEHVAQVCLDRRHRPFSERDLALLRLVAPLLQRLLRERPTPHLPASVTVQERRVLMHVATGASNAEIARALFIAPSTVRKHLEHVYAKLGVHNRLQALAVLRGSDIPDLDLRERVARYA</sequence>